<evidence type="ECO:0000313" key="7">
    <source>
        <dbReference type="EMBL" id="POY71804.1"/>
    </source>
</evidence>
<dbReference type="PANTHER" id="PTHR43656">
    <property type="entry name" value="BINDING OXIDOREDUCTASE, PUTATIVE (AFU_ORTHOLOGUE AFUA_2G08260)-RELATED"/>
    <property type="match status" value="1"/>
</dbReference>
<evidence type="ECO:0000256" key="1">
    <source>
        <dbReference type="ARBA" id="ARBA00005979"/>
    </source>
</evidence>
<protein>
    <recommendedName>
        <fullName evidence="6">NADH:flavin oxidoreductase/NADH oxidase N-terminal domain-containing protein</fullName>
    </recommendedName>
</protein>
<feature type="transmembrane region" description="Helical" evidence="5">
    <location>
        <begin position="504"/>
        <end position="528"/>
    </location>
</feature>
<gene>
    <name evidence="7" type="ORF">BMF94_5165</name>
</gene>
<dbReference type="GO" id="GO:0010181">
    <property type="term" value="F:FMN binding"/>
    <property type="evidence" value="ECO:0007669"/>
    <property type="project" value="InterPro"/>
</dbReference>
<dbReference type="Pfam" id="PF00724">
    <property type="entry name" value="Oxidored_FMN"/>
    <property type="match status" value="1"/>
</dbReference>
<keyword evidence="2" id="KW-0285">Flavoprotein</keyword>
<keyword evidence="5" id="KW-0472">Membrane</keyword>
<dbReference type="AlphaFoldDB" id="A0A2S5B4U9"/>
<proteinExistence type="inferred from homology"/>
<organism evidence="7 8">
    <name type="scientific">Rhodotorula taiwanensis</name>
    <dbReference type="NCBI Taxonomy" id="741276"/>
    <lineage>
        <taxon>Eukaryota</taxon>
        <taxon>Fungi</taxon>
        <taxon>Dikarya</taxon>
        <taxon>Basidiomycota</taxon>
        <taxon>Pucciniomycotina</taxon>
        <taxon>Microbotryomycetes</taxon>
        <taxon>Sporidiobolales</taxon>
        <taxon>Sporidiobolaceae</taxon>
        <taxon>Rhodotorula</taxon>
    </lineage>
</organism>
<reference evidence="7 8" key="1">
    <citation type="journal article" date="2018" name="Front. Microbiol.">
        <title>Prospects for Fungal Bioremediation of Acidic Radioactive Waste Sites: Characterization and Genome Sequence of Rhodotorula taiwanensis MD1149.</title>
        <authorList>
            <person name="Tkavc R."/>
            <person name="Matrosova V.Y."/>
            <person name="Grichenko O.E."/>
            <person name="Gostincar C."/>
            <person name="Volpe R.P."/>
            <person name="Klimenkova P."/>
            <person name="Gaidamakova E.K."/>
            <person name="Zhou C.E."/>
            <person name="Stewart B.J."/>
            <person name="Lyman M.G."/>
            <person name="Malfatti S.A."/>
            <person name="Rubinfeld B."/>
            <person name="Courtot M."/>
            <person name="Singh J."/>
            <person name="Dalgard C.L."/>
            <person name="Hamilton T."/>
            <person name="Frey K.G."/>
            <person name="Gunde-Cimerman N."/>
            <person name="Dugan L."/>
            <person name="Daly M.J."/>
        </authorList>
    </citation>
    <scope>NUCLEOTIDE SEQUENCE [LARGE SCALE GENOMIC DNA]</scope>
    <source>
        <strain evidence="7 8">MD1149</strain>
    </source>
</reference>
<evidence type="ECO:0000256" key="2">
    <source>
        <dbReference type="ARBA" id="ARBA00022630"/>
    </source>
</evidence>
<keyword evidence="5" id="KW-0812">Transmembrane</keyword>
<dbReference type="Proteomes" id="UP000237144">
    <property type="component" value="Unassembled WGS sequence"/>
</dbReference>
<evidence type="ECO:0000256" key="5">
    <source>
        <dbReference type="SAM" id="Phobius"/>
    </source>
</evidence>
<evidence type="ECO:0000256" key="3">
    <source>
        <dbReference type="ARBA" id="ARBA00022643"/>
    </source>
</evidence>
<keyword evidence="5" id="KW-1133">Transmembrane helix</keyword>
<keyword evidence="8" id="KW-1185">Reference proteome</keyword>
<feature type="domain" description="NADH:flavin oxidoreductase/NADH oxidase N-terminal" evidence="6">
    <location>
        <begin position="113"/>
        <end position="217"/>
    </location>
</feature>
<dbReference type="EMBL" id="PJQD01000072">
    <property type="protein sequence ID" value="POY71804.1"/>
    <property type="molecule type" value="Genomic_DNA"/>
</dbReference>
<name>A0A2S5B4U9_9BASI</name>
<dbReference type="InterPro" id="IPR013785">
    <property type="entry name" value="Aldolase_TIM"/>
</dbReference>
<dbReference type="SUPFAM" id="SSF51395">
    <property type="entry name" value="FMN-linked oxidoreductases"/>
    <property type="match status" value="1"/>
</dbReference>
<evidence type="ECO:0000256" key="4">
    <source>
        <dbReference type="ARBA" id="ARBA00023002"/>
    </source>
</evidence>
<evidence type="ECO:0000259" key="6">
    <source>
        <dbReference type="Pfam" id="PF00724"/>
    </source>
</evidence>
<dbReference type="InterPro" id="IPR051799">
    <property type="entry name" value="NADH_flavin_oxidoreductase"/>
</dbReference>
<dbReference type="InterPro" id="IPR001155">
    <property type="entry name" value="OxRdtase_FMN_N"/>
</dbReference>
<dbReference type="OrthoDB" id="1663137at2759"/>
<comment type="similarity">
    <text evidence="1">Belongs to the NADH:flavin oxidoreductase/NADH oxidase family.</text>
</comment>
<comment type="caution">
    <text evidence="7">The sequence shown here is derived from an EMBL/GenBank/DDBJ whole genome shotgun (WGS) entry which is preliminary data.</text>
</comment>
<dbReference type="STRING" id="741276.A0A2S5B4U9"/>
<evidence type="ECO:0000313" key="8">
    <source>
        <dbReference type="Proteomes" id="UP000237144"/>
    </source>
</evidence>
<keyword evidence="4" id="KW-0560">Oxidoreductase</keyword>
<dbReference type="PANTHER" id="PTHR43656:SF2">
    <property type="entry name" value="BINDING OXIDOREDUCTASE, PUTATIVE (AFU_ORTHOLOGUE AFUA_2G08260)-RELATED"/>
    <property type="match status" value="1"/>
</dbReference>
<dbReference type="Gene3D" id="3.20.20.70">
    <property type="entry name" value="Aldolase class I"/>
    <property type="match status" value="2"/>
</dbReference>
<accession>A0A2S5B4U9</accession>
<dbReference type="GO" id="GO:0016491">
    <property type="term" value="F:oxidoreductase activity"/>
    <property type="evidence" value="ECO:0007669"/>
    <property type="project" value="UniProtKB-KW"/>
</dbReference>
<sequence>MTSKTERHQIETIQSAVQLPCGRVMSNRLVKAPMEEMLGLGELEESLYETWAAGGYGMIISGNVQVSSEHLGTPFDVTVPQPGADSASRRKAFARWASSCRPVASTSTSEPPLAIMQLNHPGRQSMRFLCGRSYSEPSLAPSAVPLAMGKNALARLVSRGLWGTPREMSERDIDEVVEQFVAGARLARETGWDGVELHASHGYLLAQFMSPKVGQCDHTLPSTAHVDLEQVNRRQDAYGGTARKRLTLLFRILDAIRAEMPQRAGFVVGVKLNSSDYVKGGLTEQDALDNVKWIAEHGGVDFLEISGGSYERPEFMNPLARPDRPSAREAFFDAFSQRARWVISTLPSSTLPSPPPLIVLTGGLRTRAGIASVLSSPTKTPATADLVGLARPSAADPFLPRRLVDPSIPSAMATAPTYDSLSGVRTLRWLFGWISIAGPGLDVLYHAMLLRQIALRRMEEKRKRGSLFGESGGEGGQVAPPTIRRGADDDANPLSNFWVLAWRVYVAPLVPVPGWMVGLAGGLVLAVYGRYWKWVD</sequence>
<keyword evidence="3" id="KW-0288">FMN</keyword>